<proteinExistence type="predicted"/>
<sequence>MEVFLEQVDNRVAVTAAFSNKILEDTKSLIKHSYQETLDNANNEEWILFLKYLGDDNVSDTLKTNWLLYVIT</sequence>
<protein>
    <submittedName>
        <fullName evidence="1">Uncharacterized protein</fullName>
    </submittedName>
</protein>
<organism evidence="1 2">
    <name type="scientific">Pocillopora meandrina</name>
    <dbReference type="NCBI Taxonomy" id="46732"/>
    <lineage>
        <taxon>Eukaryota</taxon>
        <taxon>Metazoa</taxon>
        <taxon>Cnidaria</taxon>
        <taxon>Anthozoa</taxon>
        <taxon>Hexacorallia</taxon>
        <taxon>Scleractinia</taxon>
        <taxon>Astrocoeniina</taxon>
        <taxon>Pocilloporidae</taxon>
        <taxon>Pocillopora</taxon>
    </lineage>
</organism>
<evidence type="ECO:0000313" key="1">
    <source>
        <dbReference type="EMBL" id="CAH3125794.1"/>
    </source>
</evidence>
<dbReference type="EMBL" id="CALNXJ010000021">
    <property type="protein sequence ID" value="CAH3125794.1"/>
    <property type="molecule type" value="Genomic_DNA"/>
</dbReference>
<comment type="caution">
    <text evidence="1">The sequence shown here is derived from an EMBL/GenBank/DDBJ whole genome shotgun (WGS) entry which is preliminary data.</text>
</comment>
<evidence type="ECO:0000313" key="2">
    <source>
        <dbReference type="Proteomes" id="UP001159428"/>
    </source>
</evidence>
<dbReference type="AlphaFoldDB" id="A0AAU9WTZ7"/>
<name>A0AAU9WTZ7_9CNID</name>
<dbReference type="Proteomes" id="UP001159428">
    <property type="component" value="Unassembled WGS sequence"/>
</dbReference>
<keyword evidence="2" id="KW-1185">Reference proteome</keyword>
<accession>A0AAU9WTZ7</accession>
<gene>
    <name evidence="1" type="ORF">PMEA_00012279</name>
</gene>
<reference evidence="1 2" key="1">
    <citation type="submission" date="2022-05" db="EMBL/GenBank/DDBJ databases">
        <authorList>
            <consortium name="Genoscope - CEA"/>
            <person name="William W."/>
        </authorList>
    </citation>
    <scope>NUCLEOTIDE SEQUENCE [LARGE SCALE GENOMIC DNA]</scope>
</reference>